<evidence type="ECO:0000256" key="1">
    <source>
        <dbReference type="ARBA" id="ARBA00001947"/>
    </source>
</evidence>
<evidence type="ECO:0000256" key="10">
    <source>
        <dbReference type="ARBA" id="ARBA00022989"/>
    </source>
</evidence>
<gene>
    <name evidence="15" type="ORF">F4X82_00575</name>
</gene>
<keyword evidence="11" id="KW-0482">Metalloprotease</keyword>
<dbReference type="InterPro" id="IPR008915">
    <property type="entry name" value="Peptidase_M50"/>
</dbReference>
<dbReference type="EMBL" id="VXOY01000006">
    <property type="protein sequence ID" value="MYE38002.1"/>
    <property type="molecule type" value="Genomic_DNA"/>
</dbReference>
<keyword evidence="5 15" id="KW-0645">Protease</keyword>
<feature type="transmembrane region" description="Helical" evidence="13">
    <location>
        <begin position="6"/>
        <end position="33"/>
    </location>
</feature>
<comment type="similarity">
    <text evidence="3">Belongs to the peptidase M50B family.</text>
</comment>
<proteinExistence type="inferred from homology"/>
<keyword evidence="12 13" id="KW-0472">Membrane</keyword>
<comment type="cofactor">
    <cofactor evidence="1">
        <name>Zn(2+)</name>
        <dbReference type="ChEBI" id="CHEBI:29105"/>
    </cofactor>
</comment>
<evidence type="ECO:0000256" key="11">
    <source>
        <dbReference type="ARBA" id="ARBA00023049"/>
    </source>
</evidence>
<comment type="caution">
    <text evidence="15">The sequence shown here is derived from an EMBL/GenBank/DDBJ whole genome shotgun (WGS) entry which is preliminary data.</text>
</comment>
<name>A0A845D928_9BACT</name>
<keyword evidence="7" id="KW-0479">Metal-binding</keyword>
<dbReference type="GO" id="GO:0006508">
    <property type="term" value="P:proteolysis"/>
    <property type="evidence" value="ECO:0007669"/>
    <property type="project" value="UniProtKB-KW"/>
</dbReference>
<dbReference type="AlphaFoldDB" id="A0A845D928"/>
<protein>
    <submittedName>
        <fullName evidence="15">Site-2 protease family protein</fullName>
    </submittedName>
</protein>
<keyword evidence="4" id="KW-1003">Cell membrane</keyword>
<keyword evidence="10 13" id="KW-1133">Transmembrane helix</keyword>
<dbReference type="PANTHER" id="PTHR35864:SF1">
    <property type="entry name" value="ZINC METALLOPROTEASE YWHC-RELATED"/>
    <property type="match status" value="1"/>
</dbReference>
<dbReference type="CDD" id="cd06158">
    <property type="entry name" value="S2P-M50_like_1"/>
    <property type="match status" value="1"/>
</dbReference>
<feature type="transmembrane region" description="Helical" evidence="13">
    <location>
        <begin position="96"/>
        <end position="122"/>
    </location>
</feature>
<dbReference type="InterPro" id="IPR052348">
    <property type="entry name" value="Metallopeptidase_M50B"/>
</dbReference>
<evidence type="ECO:0000256" key="6">
    <source>
        <dbReference type="ARBA" id="ARBA00022692"/>
    </source>
</evidence>
<feature type="transmembrane region" description="Helical" evidence="13">
    <location>
        <begin position="134"/>
        <end position="153"/>
    </location>
</feature>
<keyword evidence="6 13" id="KW-0812">Transmembrane</keyword>
<dbReference type="GO" id="GO:0008237">
    <property type="term" value="F:metallopeptidase activity"/>
    <property type="evidence" value="ECO:0007669"/>
    <property type="project" value="UniProtKB-KW"/>
</dbReference>
<evidence type="ECO:0000259" key="14">
    <source>
        <dbReference type="Pfam" id="PF02163"/>
    </source>
</evidence>
<feature type="domain" description="Peptidase M50" evidence="14">
    <location>
        <begin position="130"/>
        <end position="187"/>
    </location>
</feature>
<evidence type="ECO:0000256" key="5">
    <source>
        <dbReference type="ARBA" id="ARBA00022670"/>
    </source>
</evidence>
<evidence type="ECO:0000256" key="2">
    <source>
        <dbReference type="ARBA" id="ARBA00004651"/>
    </source>
</evidence>
<dbReference type="GO" id="GO:0005886">
    <property type="term" value="C:plasma membrane"/>
    <property type="evidence" value="ECO:0007669"/>
    <property type="project" value="UniProtKB-SubCell"/>
</dbReference>
<keyword evidence="9" id="KW-0862">Zinc</keyword>
<dbReference type="PANTHER" id="PTHR35864">
    <property type="entry name" value="ZINC METALLOPROTEASE MJ0611-RELATED"/>
    <property type="match status" value="1"/>
</dbReference>
<reference evidence="15 16" key="1">
    <citation type="submission" date="2019-09" db="EMBL/GenBank/DDBJ databases">
        <title>Characterisation of the sponge microbiome using genome-centric metagenomics.</title>
        <authorList>
            <person name="Engelberts J.P."/>
            <person name="Robbins S.J."/>
            <person name="De Goeij J.M."/>
            <person name="Aranda M."/>
            <person name="Bell S.C."/>
            <person name="Webster N.S."/>
        </authorList>
    </citation>
    <scope>NUCLEOTIDE SEQUENCE [LARGE SCALE GENOMIC DNA]</scope>
    <source>
        <strain evidence="15">SB0662_bin_43</strain>
    </source>
</reference>
<evidence type="ECO:0000256" key="7">
    <source>
        <dbReference type="ARBA" id="ARBA00022723"/>
    </source>
</evidence>
<comment type="subcellular location">
    <subcellularLocation>
        <location evidence="2">Cell membrane</location>
        <topology evidence="2">Multi-pass membrane protein</topology>
    </subcellularLocation>
</comment>
<evidence type="ECO:0000256" key="13">
    <source>
        <dbReference type="SAM" id="Phobius"/>
    </source>
</evidence>
<feature type="transmembrane region" description="Helical" evidence="13">
    <location>
        <begin position="181"/>
        <end position="206"/>
    </location>
</feature>
<keyword evidence="8" id="KW-0378">Hydrolase</keyword>
<evidence type="ECO:0000313" key="16">
    <source>
        <dbReference type="Proteomes" id="UP000449092"/>
    </source>
</evidence>
<evidence type="ECO:0000256" key="12">
    <source>
        <dbReference type="ARBA" id="ARBA00023136"/>
    </source>
</evidence>
<dbReference type="GO" id="GO:0046872">
    <property type="term" value="F:metal ion binding"/>
    <property type="evidence" value="ECO:0007669"/>
    <property type="project" value="UniProtKB-KW"/>
</dbReference>
<evidence type="ECO:0000313" key="15">
    <source>
        <dbReference type="EMBL" id="MYE38002.1"/>
    </source>
</evidence>
<dbReference type="Pfam" id="PF02163">
    <property type="entry name" value="Peptidase_M50"/>
    <property type="match status" value="1"/>
</dbReference>
<evidence type="ECO:0000256" key="3">
    <source>
        <dbReference type="ARBA" id="ARBA00007931"/>
    </source>
</evidence>
<sequence length="222" mass="24079">MEGIFFIVALIVILVFSVVLHEVAHGVVAYLLGDPTAKAHGRLTLNPKSHIDPVGSLLVPGVLLLFGFIFGSSFLFGWAKPVPYNPFNLRNPRLGAALVGFAGPATNLLIALLAGIGVRLLFTFTDPEKTSGVITVLLMMVIVNLLLAIFNLLPVPPLDGSKVLFSVLPISHEQRLLFEQYGFVILLVFIFIGGTQIVSIMINTLLPLFVGVQRIGDFLVFF</sequence>
<feature type="transmembrane region" description="Helical" evidence="13">
    <location>
        <begin position="54"/>
        <end position="76"/>
    </location>
</feature>
<organism evidence="15 16">
    <name type="scientific">Candidatus Spechtbacteria bacterium SB0662_bin_43</name>
    <dbReference type="NCBI Taxonomy" id="2604897"/>
    <lineage>
        <taxon>Bacteria</taxon>
        <taxon>Candidatus Spechtiibacteriota</taxon>
    </lineage>
</organism>
<accession>A0A845D928</accession>
<dbReference type="Proteomes" id="UP000449092">
    <property type="component" value="Unassembled WGS sequence"/>
</dbReference>
<evidence type="ECO:0000256" key="4">
    <source>
        <dbReference type="ARBA" id="ARBA00022475"/>
    </source>
</evidence>
<evidence type="ECO:0000256" key="8">
    <source>
        <dbReference type="ARBA" id="ARBA00022801"/>
    </source>
</evidence>
<evidence type="ECO:0000256" key="9">
    <source>
        <dbReference type="ARBA" id="ARBA00022833"/>
    </source>
</evidence>
<dbReference type="InterPro" id="IPR044537">
    <property type="entry name" value="Rip2-like"/>
</dbReference>